<dbReference type="AlphaFoldDB" id="A0A0C2INA8"/>
<protein>
    <recommendedName>
        <fullName evidence="3">39S ribosomal protein L52, mitochondrial</fullName>
    </recommendedName>
</protein>
<sequence length="118" mass="13691">MISCYASACFRYGSLQVFQTTTRFASTHKHGIYNDQDNKVFNPLNDLPDWYHPDGKPGISNKRVMNRIKNRITHGEIALEKFNLDLKKISHQAYKQNPSLSNVPPKTLRPIQIKYNKK</sequence>
<proteinExistence type="predicted"/>
<dbReference type="EMBL" id="JWZT01003372">
    <property type="protein sequence ID" value="KII66959.1"/>
    <property type="molecule type" value="Genomic_DNA"/>
</dbReference>
<evidence type="ECO:0000313" key="2">
    <source>
        <dbReference type="Proteomes" id="UP000031668"/>
    </source>
</evidence>
<name>A0A0C2INA8_THEKT</name>
<reference evidence="1 2" key="1">
    <citation type="journal article" date="2014" name="Genome Biol. Evol.">
        <title>The genome of the myxosporean Thelohanellus kitauei shows adaptations to nutrient acquisition within its fish host.</title>
        <authorList>
            <person name="Yang Y."/>
            <person name="Xiong J."/>
            <person name="Zhou Z."/>
            <person name="Huo F."/>
            <person name="Miao W."/>
            <person name="Ran C."/>
            <person name="Liu Y."/>
            <person name="Zhang J."/>
            <person name="Feng J."/>
            <person name="Wang M."/>
            <person name="Wang M."/>
            <person name="Wang L."/>
            <person name="Yao B."/>
        </authorList>
    </citation>
    <scope>NUCLEOTIDE SEQUENCE [LARGE SCALE GENOMIC DNA]</scope>
    <source>
        <strain evidence="1">Wuqing</strain>
    </source>
</reference>
<accession>A0A0C2INA8</accession>
<dbReference type="Proteomes" id="UP000031668">
    <property type="component" value="Unassembled WGS sequence"/>
</dbReference>
<comment type="caution">
    <text evidence="1">The sequence shown here is derived from an EMBL/GenBank/DDBJ whole genome shotgun (WGS) entry which is preliminary data.</text>
</comment>
<evidence type="ECO:0008006" key="3">
    <source>
        <dbReference type="Google" id="ProtNLM"/>
    </source>
</evidence>
<gene>
    <name evidence="1" type="ORF">RF11_09765</name>
</gene>
<keyword evidence="2" id="KW-1185">Reference proteome</keyword>
<organism evidence="1 2">
    <name type="scientific">Thelohanellus kitauei</name>
    <name type="common">Myxosporean</name>
    <dbReference type="NCBI Taxonomy" id="669202"/>
    <lineage>
        <taxon>Eukaryota</taxon>
        <taxon>Metazoa</taxon>
        <taxon>Cnidaria</taxon>
        <taxon>Myxozoa</taxon>
        <taxon>Myxosporea</taxon>
        <taxon>Bivalvulida</taxon>
        <taxon>Platysporina</taxon>
        <taxon>Myxobolidae</taxon>
        <taxon>Thelohanellus</taxon>
    </lineage>
</organism>
<evidence type="ECO:0000313" key="1">
    <source>
        <dbReference type="EMBL" id="KII66959.1"/>
    </source>
</evidence>